<dbReference type="PANTHER" id="PTHR23065:SF7">
    <property type="entry name" value="NOSTRIN, ISOFORM H"/>
    <property type="match status" value="1"/>
</dbReference>
<keyword evidence="2 7" id="KW-0728">SH3 domain</keyword>
<evidence type="ECO:0000256" key="2">
    <source>
        <dbReference type="ARBA" id="ARBA00022443"/>
    </source>
</evidence>
<evidence type="ECO:0000256" key="3">
    <source>
        <dbReference type="ARBA" id="ARBA00022490"/>
    </source>
</evidence>
<dbReference type="InterPro" id="IPR057870">
    <property type="entry name" value="HR1_TOCA"/>
</dbReference>
<dbReference type="Pfam" id="PF25610">
    <property type="entry name" value="HR1_TOCA"/>
    <property type="match status" value="1"/>
</dbReference>
<organism evidence="12 13">
    <name type="scientific">Limulus polyphemus</name>
    <name type="common">Atlantic horseshoe crab</name>
    <dbReference type="NCBI Taxonomy" id="6850"/>
    <lineage>
        <taxon>Eukaryota</taxon>
        <taxon>Metazoa</taxon>
        <taxon>Ecdysozoa</taxon>
        <taxon>Arthropoda</taxon>
        <taxon>Chelicerata</taxon>
        <taxon>Merostomata</taxon>
        <taxon>Xiphosura</taxon>
        <taxon>Limulidae</taxon>
        <taxon>Limulus</taxon>
    </lineage>
</organism>
<dbReference type="InterPro" id="IPR036028">
    <property type="entry name" value="SH3-like_dom_sf"/>
</dbReference>
<gene>
    <name evidence="13" type="primary">LOC106464744</name>
</gene>
<evidence type="ECO:0000313" key="12">
    <source>
        <dbReference type="Proteomes" id="UP000694941"/>
    </source>
</evidence>
<name>A0ABM1SX85_LIMPO</name>
<dbReference type="RefSeq" id="XP_022248241.1">
    <property type="nucleotide sequence ID" value="XM_022392533.1"/>
</dbReference>
<evidence type="ECO:0000256" key="7">
    <source>
        <dbReference type="PROSITE-ProRule" id="PRU00192"/>
    </source>
</evidence>
<evidence type="ECO:0000313" key="13">
    <source>
        <dbReference type="RefSeq" id="XP_022248241.1"/>
    </source>
</evidence>
<dbReference type="InterPro" id="IPR027267">
    <property type="entry name" value="AH/BAR_dom_sf"/>
</dbReference>
<keyword evidence="4" id="KW-0597">Phosphoprotein</keyword>
<dbReference type="SMART" id="SM00326">
    <property type="entry name" value="SH3"/>
    <property type="match status" value="1"/>
</dbReference>
<proteinExistence type="predicted"/>
<keyword evidence="6" id="KW-0206">Cytoskeleton</keyword>
<sequence>MALFKDTFKGPNGFEDLRKFIKQGGDFCKEITSILQERSELESTYSKGLARLSVKLAKASREVRGTVSDTWQEVAMLMEQESELHRNFAVGLKEEAVKPLKTLVECQHKTKKLVESMVERSSKYLSEKRNEEQKMKKQHHSFAKENERIQDQMADSKVVQGRSVSEKDIVKIENKKRKSAESSMKVELDYYSSCLKAERARQQLETATYRAACHFQHLEEERLSHLQELTQKYISHLSTLGPGMVQCSERLKASASCISIQNDIQLAMQIKGTNSNILDPLLPEFYAEDFSILMEKERRQESLERILNLLKQDLELEKKGKQGLEDLVRVFNEDHTPLVSDGTQDHVSEKLQHIEALQLFLEATRYKIQCDLADLEGVVRPVSPLSITLHQYKDKQGTIQTLLKLPEWPQLERRNSSGSWSSCSDSLGLDRGMADGVSVIHEQLDSSSVYSSVQHPASELSKPSSTKTLQYCRAIYTYQANLSDELTLHSGDIICVKRKSDDDWWEGELNGVVGLFPSTYVEEIEY</sequence>
<dbReference type="InterPro" id="IPR001060">
    <property type="entry name" value="FCH_dom"/>
</dbReference>
<dbReference type="Pfam" id="PF00611">
    <property type="entry name" value="FCH"/>
    <property type="match status" value="1"/>
</dbReference>
<evidence type="ECO:0000256" key="6">
    <source>
        <dbReference type="ARBA" id="ARBA00023212"/>
    </source>
</evidence>
<evidence type="ECO:0000256" key="1">
    <source>
        <dbReference type="ARBA" id="ARBA00004245"/>
    </source>
</evidence>
<feature type="region of interest" description="Disordered" evidence="9">
    <location>
        <begin position="124"/>
        <end position="162"/>
    </location>
</feature>
<keyword evidence="3" id="KW-0963">Cytoplasm</keyword>
<evidence type="ECO:0000259" key="11">
    <source>
        <dbReference type="PROSITE" id="PS51741"/>
    </source>
</evidence>
<feature type="compositionally biased region" description="Basic and acidic residues" evidence="9">
    <location>
        <begin position="124"/>
        <end position="135"/>
    </location>
</feature>
<dbReference type="SUPFAM" id="SSF50044">
    <property type="entry name" value="SH3-domain"/>
    <property type="match status" value="1"/>
</dbReference>
<dbReference type="InterPro" id="IPR001452">
    <property type="entry name" value="SH3_domain"/>
</dbReference>
<comment type="subcellular location">
    <subcellularLocation>
        <location evidence="1">Cytoplasm</location>
        <location evidence="1">Cytoskeleton</location>
    </subcellularLocation>
</comment>
<evidence type="ECO:0000256" key="9">
    <source>
        <dbReference type="SAM" id="MobiDB-lite"/>
    </source>
</evidence>
<evidence type="ECO:0000259" key="10">
    <source>
        <dbReference type="PROSITE" id="PS50002"/>
    </source>
</evidence>
<dbReference type="Pfam" id="PF14604">
    <property type="entry name" value="SH3_9"/>
    <property type="match status" value="1"/>
</dbReference>
<dbReference type="Gene3D" id="6.10.140.470">
    <property type="match status" value="1"/>
</dbReference>
<evidence type="ECO:0000256" key="5">
    <source>
        <dbReference type="ARBA" id="ARBA00023054"/>
    </source>
</evidence>
<dbReference type="Proteomes" id="UP000694941">
    <property type="component" value="Unplaced"/>
</dbReference>
<reference evidence="13" key="1">
    <citation type="submission" date="2025-08" db="UniProtKB">
        <authorList>
            <consortium name="RefSeq"/>
        </authorList>
    </citation>
    <scope>IDENTIFICATION</scope>
    <source>
        <tissue evidence="13">Muscle</tissue>
    </source>
</reference>
<dbReference type="GeneID" id="106464744"/>
<dbReference type="InterPro" id="IPR031160">
    <property type="entry name" value="F_BAR_dom"/>
</dbReference>
<dbReference type="PROSITE" id="PS51741">
    <property type="entry name" value="F_BAR"/>
    <property type="match status" value="1"/>
</dbReference>
<accession>A0ABM1SX85</accession>
<dbReference type="PANTHER" id="PTHR23065">
    <property type="entry name" value="PROLINE-SERINE-THREONINE PHOSPHATASE INTERACTING PROTEIN 1"/>
    <property type="match status" value="1"/>
</dbReference>
<protein>
    <submittedName>
        <fullName evidence="13">Nostrin-like isoform X1</fullName>
    </submittedName>
</protein>
<keyword evidence="12" id="KW-1185">Reference proteome</keyword>
<evidence type="ECO:0000256" key="4">
    <source>
        <dbReference type="ARBA" id="ARBA00022553"/>
    </source>
</evidence>
<feature type="domain" description="F-BAR" evidence="11">
    <location>
        <begin position="1"/>
        <end position="263"/>
    </location>
</feature>
<dbReference type="Gene3D" id="1.20.1270.60">
    <property type="entry name" value="Arfaptin homology (AH) domain/BAR domain"/>
    <property type="match status" value="1"/>
</dbReference>
<dbReference type="PRINTS" id="PR00452">
    <property type="entry name" value="SH3DOMAIN"/>
</dbReference>
<feature type="domain" description="SH3" evidence="10">
    <location>
        <begin position="467"/>
        <end position="526"/>
    </location>
</feature>
<keyword evidence="5 8" id="KW-0175">Coiled coil</keyword>
<dbReference type="SUPFAM" id="SSF103657">
    <property type="entry name" value="BAR/IMD domain-like"/>
    <property type="match status" value="1"/>
</dbReference>
<dbReference type="SMART" id="SM00055">
    <property type="entry name" value="FCH"/>
    <property type="match status" value="1"/>
</dbReference>
<evidence type="ECO:0000256" key="8">
    <source>
        <dbReference type="PROSITE-ProRule" id="PRU01077"/>
    </source>
</evidence>
<dbReference type="PRINTS" id="PR00499">
    <property type="entry name" value="P67PHOX"/>
</dbReference>
<dbReference type="Gene3D" id="2.30.30.40">
    <property type="entry name" value="SH3 Domains"/>
    <property type="match status" value="1"/>
</dbReference>
<dbReference type="PROSITE" id="PS50002">
    <property type="entry name" value="SH3"/>
    <property type="match status" value="1"/>
</dbReference>